<organism evidence="1 2">
    <name type="scientific">Colocasia esculenta</name>
    <name type="common">Wild taro</name>
    <name type="synonym">Arum esculentum</name>
    <dbReference type="NCBI Taxonomy" id="4460"/>
    <lineage>
        <taxon>Eukaryota</taxon>
        <taxon>Viridiplantae</taxon>
        <taxon>Streptophyta</taxon>
        <taxon>Embryophyta</taxon>
        <taxon>Tracheophyta</taxon>
        <taxon>Spermatophyta</taxon>
        <taxon>Magnoliopsida</taxon>
        <taxon>Liliopsida</taxon>
        <taxon>Araceae</taxon>
        <taxon>Aroideae</taxon>
        <taxon>Colocasieae</taxon>
        <taxon>Colocasia</taxon>
    </lineage>
</organism>
<gene>
    <name evidence="1" type="ORF">Taro_030460</name>
</gene>
<proteinExistence type="predicted"/>
<dbReference type="Pfam" id="PF05340">
    <property type="entry name" value="DUF740"/>
    <property type="match status" value="1"/>
</dbReference>
<accession>A0A843W0A5</accession>
<protein>
    <submittedName>
        <fullName evidence="1">Uncharacterized protein</fullName>
    </submittedName>
</protein>
<name>A0A843W0A5_COLES</name>
<sequence>MGQHSHIRAGNPTRRRGKTMCEAPHADHSVDVVLCASALKIWLPSSLPARAFGATLPPKDLKEIADNFWLLPQSSARSFRSCEESKRRRSTTITPWALAKHGRFSRDAWSEIANYTIDRCSYDTEPRFSLMLAGSPSRFAVPPRSAVPHSPCLCLKFYFN</sequence>
<dbReference type="AlphaFoldDB" id="A0A843W0A5"/>
<dbReference type="EMBL" id="NMUH01002095">
    <property type="protein sequence ID" value="MQL97763.1"/>
    <property type="molecule type" value="Genomic_DNA"/>
</dbReference>
<dbReference type="InterPro" id="IPR008004">
    <property type="entry name" value="OCTOPUS-like"/>
</dbReference>
<dbReference type="Proteomes" id="UP000652761">
    <property type="component" value="Unassembled WGS sequence"/>
</dbReference>
<keyword evidence="2" id="KW-1185">Reference proteome</keyword>
<reference evidence="1" key="1">
    <citation type="submission" date="2017-07" db="EMBL/GenBank/DDBJ databases">
        <title>Taro Niue Genome Assembly and Annotation.</title>
        <authorList>
            <person name="Atibalentja N."/>
            <person name="Keating K."/>
            <person name="Fields C.J."/>
        </authorList>
    </citation>
    <scope>NUCLEOTIDE SEQUENCE</scope>
    <source>
        <strain evidence="1">Niue_2</strain>
        <tissue evidence="1">Leaf</tissue>
    </source>
</reference>
<evidence type="ECO:0000313" key="1">
    <source>
        <dbReference type="EMBL" id="MQL97763.1"/>
    </source>
</evidence>
<evidence type="ECO:0000313" key="2">
    <source>
        <dbReference type="Proteomes" id="UP000652761"/>
    </source>
</evidence>
<comment type="caution">
    <text evidence="1">The sequence shown here is derived from an EMBL/GenBank/DDBJ whole genome shotgun (WGS) entry which is preliminary data.</text>
</comment>